<name>X6N5K2_RETFI</name>
<feature type="compositionally biased region" description="Basic residues" evidence="1">
    <location>
        <begin position="203"/>
        <end position="215"/>
    </location>
</feature>
<comment type="caution">
    <text evidence="3">The sequence shown here is derived from an EMBL/GenBank/DDBJ whole genome shotgun (WGS) entry which is preliminary data.</text>
</comment>
<feature type="compositionally biased region" description="Basic and acidic residues" evidence="1">
    <location>
        <begin position="340"/>
        <end position="359"/>
    </location>
</feature>
<dbReference type="OrthoDB" id="439808at2759"/>
<feature type="compositionally biased region" description="Basic residues" evidence="1">
    <location>
        <begin position="153"/>
        <end position="162"/>
    </location>
</feature>
<evidence type="ECO:0000313" key="4">
    <source>
        <dbReference type="Proteomes" id="UP000023152"/>
    </source>
</evidence>
<proteinExistence type="predicted"/>
<feature type="compositionally biased region" description="Low complexity" evidence="1">
    <location>
        <begin position="179"/>
        <end position="202"/>
    </location>
</feature>
<dbReference type="Proteomes" id="UP000023152">
    <property type="component" value="Unassembled WGS sequence"/>
</dbReference>
<feature type="domain" description="RRM" evidence="2">
    <location>
        <begin position="370"/>
        <end position="444"/>
    </location>
</feature>
<gene>
    <name evidence="3" type="ORF">RFI_15913</name>
</gene>
<dbReference type="SMART" id="SM00360">
    <property type="entry name" value="RRM"/>
    <property type="match status" value="1"/>
</dbReference>
<evidence type="ECO:0000256" key="1">
    <source>
        <dbReference type="SAM" id="MobiDB-lite"/>
    </source>
</evidence>
<feature type="compositionally biased region" description="Low complexity" evidence="1">
    <location>
        <begin position="216"/>
        <end position="246"/>
    </location>
</feature>
<sequence length="506" mass="56371">MQPMLIQPVLVPTMDNNSALDHNGQVPMYNVSNPYSIGKARNSGNSNVNVASLQMKVPPPGPAHLQSVSPSPLTMFSPTTPGHLNTPVEATKMNSMIPTPTNNANSDYWTNSMTGFHPLNYPRNDVAPSSTLNKYNPNSVHSHAYSYNNGHSHGHSHIHNHNHNNNNNHNHSHSHNHNYNHYYYNNNNNNNNNNSNNNNYAHNHIHGHSHTHNGHNTHTNISTNNINGNANNNNNSSNSNNNNTTGITSTRIMQATVTIAITVSIYNNNNNNTNNHSNHSIHSNHNNHSNIINNDNSTSNNNGNVSNNNTNTTSISTTTTATGATTNSNKYNKFAEGAEESSRPKDNTPKDRPLQERKYSYPIPDHPPFCVWLGNMPSSATEKHVADYFEQMGVTIKDVRWGRRQGAHTCCYIDFHNVEHMKIALQTIGSNHAPRFMRRSLKIDINEGIRVDRESAVTAVTKRPVKNKPRRNPHNAPTNHEIFVTTAHSSSHFKSRNQFSSSPTKT</sequence>
<dbReference type="GO" id="GO:0003723">
    <property type="term" value="F:RNA binding"/>
    <property type="evidence" value="ECO:0007669"/>
    <property type="project" value="InterPro"/>
</dbReference>
<reference evidence="3 4" key="1">
    <citation type="journal article" date="2013" name="Curr. Biol.">
        <title>The Genome of the Foraminiferan Reticulomyxa filosa.</title>
        <authorList>
            <person name="Glockner G."/>
            <person name="Hulsmann N."/>
            <person name="Schleicher M."/>
            <person name="Noegel A.A."/>
            <person name="Eichinger L."/>
            <person name="Gallinger C."/>
            <person name="Pawlowski J."/>
            <person name="Sierra R."/>
            <person name="Euteneuer U."/>
            <person name="Pillet L."/>
            <person name="Moustafa A."/>
            <person name="Platzer M."/>
            <person name="Groth M."/>
            <person name="Szafranski K."/>
            <person name="Schliwa M."/>
        </authorList>
    </citation>
    <scope>NUCLEOTIDE SEQUENCE [LARGE SCALE GENOMIC DNA]</scope>
</reference>
<dbReference type="Gene3D" id="3.30.70.330">
    <property type="match status" value="1"/>
</dbReference>
<accession>X6N5K2</accession>
<dbReference type="AlphaFoldDB" id="X6N5K2"/>
<feature type="region of interest" description="Disordered" evidence="1">
    <location>
        <begin position="153"/>
        <end position="246"/>
    </location>
</feature>
<dbReference type="InterPro" id="IPR035979">
    <property type="entry name" value="RBD_domain_sf"/>
</dbReference>
<dbReference type="InterPro" id="IPR000504">
    <property type="entry name" value="RRM_dom"/>
</dbReference>
<evidence type="ECO:0000313" key="3">
    <source>
        <dbReference type="EMBL" id="ETO21291.1"/>
    </source>
</evidence>
<protein>
    <recommendedName>
        <fullName evidence="2">RRM domain-containing protein</fullName>
    </recommendedName>
</protein>
<dbReference type="InterPro" id="IPR012677">
    <property type="entry name" value="Nucleotide-bd_a/b_plait_sf"/>
</dbReference>
<feature type="compositionally biased region" description="Low complexity" evidence="1">
    <location>
        <begin position="271"/>
        <end position="329"/>
    </location>
</feature>
<evidence type="ECO:0000259" key="2">
    <source>
        <dbReference type="SMART" id="SM00360"/>
    </source>
</evidence>
<organism evidence="3 4">
    <name type="scientific">Reticulomyxa filosa</name>
    <dbReference type="NCBI Taxonomy" id="46433"/>
    <lineage>
        <taxon>Eukaryota</taxon>
        <taxon>Sar</taxon>
        <taxon>Rhizaria</taxon>
        <taxon>Retaria</taxon>
        <taxon>Foraminifera</taxon>
        <taxon>Monothalamids</taxon>
        <taxon>Reticulomyxidae</taxon>
        <taxon>Reticulomyxa</taxon>
    </lineage>
</organism>
<keyword evidence="4" id="KW-1185">Reference proteome</keyword>
<feature type="region of interest" description="Disordered" evidence="1">
    <location>
        <begin position="271"/>
        <end position="360"/>
    </location>
</feature>
<dbReference type="EMBL" id="ASPP01011774">
    <property type="protein sequence ID" value="ETO21291.1"/>
    <property type="molecule type" value="Genomic_DNA"/>
</dbReference>
<feature type="region of interest" description="Disordered" evidence="1">
    <location>
        <begin position="487"/>
        <end position="506"/>
    </location>
</feature>
<dbReference type="SUPFAM" id="SSF54928">
    <property type="entry name" value="RNA-binding domain, RBD"/>
    <property type="match status" value="1"/>
</dbReference>